<dbReference type="Pfam" id="PF05188">
    <property type="entry name" value="MutS_II"/>
    <property type="match status" value="1"/>
</dbReference>
<dbReference type="GO" id="GO:0030983">
    <property type="term" value="F:mismatched DNA binding"/>
    <property type="evidence" value="ECO:0007669"/>
    <property type="project" value="InterPro"/>
</dbReference>
<dbReference type="InterPro" id="IPR045076">
    <property type="entry name" value="MutS"/>
</dbReference>
<dbReference type="SUPFAM" id="SSF55271">
    <property type="entry name" value="DNA repair protein MutS, domain I"/>
    <property type="match status" value="1"/>
</dbReference>
<reference evidence="10 11" key="1">
    <citation type="submission" date="2016-10" db="EMBL/GenBank/DDBJ databases">
        <title>Genome sequence of the basidiomycete white-rot fungus Trametes pubescens.</title>
        <authorList>
            <person name="Makela M.R."/>
            <person name="Granchi Z."/>
            <person name="Peng M."/>
            <person name="De Vries R.P."/>
            <person name="Grigoriev I."/>
            <person name="Riley R."/>
            <person name="Hilden K."/>
        </authorList>
    </citation>
    <scope>NUCLEOTIDE SEQUENCE [LARGE SCALE GENOMIC DNA]</scope>
    <source>
        <strain evidence="10 11">FBCC735</strain>
    </source>
</reference>
<dbReference type="InterPro" id="IPR036187">
    <property type="entry name" value="DNA_mismatch_repair_MutS_sf"/>
</dbReference>
<evidence type="ECO:0000256" key="5">
    <source>
        <dbReference type="ARBA" id="ARBA00023125"/>
    </source>
</evidence>
<dbReference type="Gene3D" id="1.10.1420.10">
    <property type="match status" value="2"/>
</dbReference>
<dbReference type="PROSITE" id="PS00486">
    <property type="entry name" value="DNA_MISMATCH_REPAIR_2"/>
    <property type="match status" value="1"/>
</dbReference>
<evidence type="ECO:0000256" key="7">
    <source>
        <dbReference type="SAM" id="Coils"/>
    </source>
</evidence>
<dbReference type="GO" id="GO:0043504">
    <property type="term" value="P:mitochondrial DNA repair"/>
    <property type="evidence" value="ECO:0007669"/>
    <property type="project" value="TreeGrafter"/>
</dbReference>
<dbReference type="InterPro" id="IPR017261">
    <property type="entry name" value="DNA_mismatch_repair_MutS/MSH"/>
</dbReference>
<dbReference type="InterPro" id="IPR036678">
    <property type="entry name" value="MutS_con_dom_sf"/>
</dbReference>
<dbReference type="STRING" id="154538.A0A1M2VYF2"/>
<organism evidence="10 11">
    <name type="scientific">Trametes pubescens</name>
    <name type="common">White-rot fungus</name>
    <dbReference type="NCBI Taxonomy" id="154538"/>
    <lineage>
        <taxon>Eukaryota</taxon>
        <taxon>Fungi</taxon>
        <taxon>Dikarya</taxon>
        <taxon>Basidiomycota</taxon>
        <taxon>Agaricomycotina</taxon>
        <taxon>Agaricomycetes</taxon>
        <taxon>Polyporales</taxon>
        <taxon>Polyporaceae</taxon>
        <taxon>Trametes</taxon>
    </lineage>
</organism>
<keyword evidence="3" id="KW-0227">DNA damage</keyword>
<dbReference type="Pfam" id="PF00488">
    <property type="entry name" value="MutS_V"/>
    <property type="match status" value="1"/>
</dbReference>
<feature type="compositionally biased region" description="Polar residues" evidence="8">
    <location>
        <begin position="207"/>
        <end position="216"/>
    </location>
</feature>
<dbReference type="OrthoDB" id="2534523at2759"/>
<dbReference type="Pfam" id="PF05192">
    <property type="entry name" value="MutS_III"/>
    <property type="match status" value="1"/>
</dbReference>
<gene>
    <name evidence="10" type="ORF">TRAPUB_10859</name>
</gene>
<dbReference type="InterPro" id="IPR016151">
    <property type="entry name" value="DNA_mismatch_repair_MutS_N"/>
</dbReference>
<feature type="coiled-coil region" evidence="7">
    <location>
        <begin position="483"/>
        <end position="510"/>
    </location>
</feature>
<dbReference type="GO" id="GO:0005634">
    <property type="term" value="C:nucleus"/>
    <property type="evidence" value="ECO:0007669"/>
    <property type="project" value="TreeGrafter"/>
</dbReference>
<keyword evidence="6" id="KW-0234">DNA repair</keyword>
<keyword evidence="7" id="KW-0175">Coiled coil</keyword>
<dbReference type="Gene3D" id="3.30.420.110">
    <property type="entry name" value="MutS, connector domain"/>
    <property type="match status" value="1"/>
</dbReference>
<dbReference type="Gene3D" id="3.40.1170.10">
    <property type="entry name" value="DNA repair protein MutS, domain I"/>
    <property type="match status" value="1"/>
</dbReference>
<dbReference type="GO" id="GO:0140664">
    <property type="term" value="F:ATP-dependent DNA damage sensor activity"/>
    <property type="evidence" value="ECO:0007669"/>
    <property type="project" value="InterPro"/>
</dbReference>
<sequence length="889" mass="97903">MNSEIEPPTTPVGQFYESYFDQAAEVSRLLNIKLTKKTWSGQRIHMCGFPLMHLNKYLKMLVQEHSRFVAMCEEFPRNPALGAKGGFDRRVVRIVTPGTLIDEPFLNPYENNYLLSVVPASTELSLREWPPSFSVGLAWIDVSTGEFYTKSTTLAGLRDELVRVSPKEVILDARFSEDDSNPVRRAASEEGCFVSYSTPPETPSALADSTATTQASPDDVTADAELLDGLLPVPLAGEETAAVELLTAFMHANLMDHMPSLSSPAREVTCGRMQIDTHTVKALELREGMREGGTTGSLLSVIKRTVTSSGTRLLTRWLCSPSTSVSEINARQSLVAFFYTRPFLRQDLVQVLRESDDATRIVQKFLLGRGSFSDLSALCTTVETWSSIKERILTERKMEGEGDSLADAQWTSVEALMDRMSDLSDLAARISMALAQREDAIRIGDEMGEELPSSEPSPAQLRDPRNPLGLVEWTIKPEYSQQLMRLHDTLQTLLSDRDKLEQRLQAEYNVPSLTLRASPGQGMHVHIGRKREAAKLRDAKDFVPLSESGSTCTLFNREWSRLAGQISETTLAISTAEKEAFEQLRAEVVARSSDLRRNARIIDELDVTLSFADLAVEMRFVRPTVTDGTSYHVVNGRHPTVELGLLTSGRGFTPNTVTFTPDSPLHVITGPNMAGKSTLLRQTALIAILAQTGSFVPADHAEIGVVDRVFSRVGAKDDLFRDRSTFMVEMLEAGDILRRATPRSLVIMDEVGRGTTVEDGLAIAFATVHHLLSVNGCRAMFATHFHELADMLGHDPATHRGEGPFSPIAFFCTDVDEIENGDFTYSHRLSPGVNRDSHGLKVAQLAGMPGPAVSVARSALAWLKERSAQRVGRGVELHALGQSLAFDSP</sequence>
<proteinExistence type="inferred from homology"/>
<dbReference type="OMA" id="DTWIMRR"/>
<accession>A0A1M2VYF2</accession>
<name>A0A1M2VYF2_TRAPU</name>
<dbReference type="GO" id="GO:0005739">
    <property type="term" value="C:mitochondrion"/>
    <property type="evidence" value="ECO:0007669"/>
    <property type="project" value="TreeGrafter"/>
</dbReference>
<evidence type="ECO:0000313" key="10">
    <source>
        <dbReference type="EMBL" id="OJT12618.1"/>
    </source>
</evidence>
<dbReference type="InterPro" id="IPR007695">
    <property type="entry name" value="DNA_mismatch_repair_MutS-lik_N"/>
</dbReference>
<dbReference type="InterPro" id="IPR027417">
    <property type="entry name" value="P-loop_NTPase"/>
</dbReference>
<evidence type="ECO:0000256" key="4">
    <source>
        <dbReference type="ARBA" id="ARBA00022840"/>
    </source>
</evidence>
<dbReference type="InterPro" id="IPR007696">
    <property type="entry name" value="DNA_mismatch_repair_MutS_core"/>
</dbReference>
<comment type="similarity">
    <text evidence="1">Belongs to the DNA mismatch repair MutS family.</text>
</comment>
<dbReference type="Gene3D" id="3.40.50.300">
    <property type="entry name" value="P-loop containing nucleotide triphosphate hydrolases"/>
    <property type="match status" value="1"/>
</dbReference>
<dbReference type="FunFam" id="3.40.50.300:FF:001238">
    <property type="entry name" value="DNA mismatch repair protein"/>
    <property type="match status" value="1"/>
</dbReference>
<dbReference type="PIRSF" id="PIRSF037677">
    <property type="entry name" value="DNA_mis_repair_Msh6"/>
    <property type="match status" value="1"/>
</dbReference>
<dbReference type="SMART" id="SM00534">
    <property type="entry name" value="MUTSac"/>
    <property type="match status" value="1"/>
</dbReference>
<evidence type="ECO:0000256" key="2">
    <source>
        <dbReference type="ARBA" id="ARBA00022741"/>
    </source>
</evidence>
<keyword evidence="4" id="KW-0067">ATP-binding</keyword>
<dbReference type="GO" id="GO:0006298">
    <property type="term" value="P:mismatch repair"/>
    <property type="evidence" value="ECO:0007669"/>
    <property type="project" value="InterPro"/>
</dbReference>
<dbReference type="SUPFAM" id="SSF52540">
    <property type="entry name" value="P-loop containing nucleoside triphosphate hydrolases"/>
    <property type="match status" value="1"/>
</dbReference>
<comment type="caution">
    <text evidence="10">The sequence shown here is derived from an EMBL/GenBank/DDBJ whole genome shotgun (WGS) entry which is preliminary data.</text>
</comment>
<dbReference type="InterPro" id="IPR000432">
    <property type="entry name" value="DNA_mismatch_repair_MutS_C"/>
</dbReference>
<dbReference type="SMART" id="SM00533">
    <property type="entry name" value="MUTSd"/>
    <property type="match status" value="1"/>
</dbReference>
<dbReference type="GO" id="GO:0005524">
    <property type="term" value="F:ATP binding"/>
    <property type="evidence" value="ECO:0007669"/>
    <property type="project" value="UniProtKB-KW"/>
</dbReference>
<feature type="domain" description="DNA mismatch repair proteins mutS family" evidence="9">
    <location>
        <begin position="744"/>
        <end position="760"/>
    </location>
</feature>
<dbReference type="Pfam" id="PF01624">
    <property type="entry name" value="MutS_I"/>
    <property type="match status" value="1"/>
</dbReference>
<dbReference type="EMBL" id="MNAD01000475">
    <property type="protein sequence ID" value="OJT12618.1"/>
    <property type="molecule type" value="Genomic_DNA"/>
</dbReference>
<feature type="region of interest" description="Disordered" evidence="8">
    <location>
        <begin position="191"/>
        <end position="218"/>
    </location>
</feature>
<dbReference type="AlphaFoldDB" id="A0A1M2VYF2"/>
<keyword evidence="2" id="KW-0547">Nucleotide-binding</keyword>
<evidence type="ECO:0000259" key="9">
    <source>
        <dbReference type="PROSITE" id="PS00486"/>
    </source>
</evidence>
<dbReference type="PANTHER" id="PTHR11361:SF34">
    <property type="entry name" value="DNA MISMATCH REPAIR PROTEIN MSH1, MITOCHONDRIAL"/>
    <property type="match status" value="1"/>
</dbReference>
<evidence type="ECO:0000256" key="1">
    <source>
        <dbReference type="ARBA" id="ARBA00006271"/>
    </source>
</evidence>
<dbReference type="SUPFAM" id="SSF48334">
    <property type="entry name" value="DNA repair protein MutS, domain III"/>
    <property type="match status" value="1"/>
</dbReference>
<dbReference type="PANTHER" id="PTHR11361">
    <property type="entry name" value="DNA MISMATCH REPAIR PROTEIN MUTS FAMILY MEMBER"/>
    <property type="match status" value="1"/>
</dbReference>
<protein>
    <submittedName>
        <fullName evidence="10">MutS protein-like protein</fullName>
    </submittedName>
</protein>
<dbReference type="SUPFAM" id="SSF53150">
    <property type="entry name" value="DNA repair protein MutS, domain II"/>
    <property type="match status" value="1"/>
</dbReference>
<evidence type="ECO:0000256" key="8">
    <source>
        <dbReference type="SAM" id="MobiDB-lite"/>
    </source>
</evidence>
<evidence type="ECO:0000313" key="11">
    <source>
        <dbReference type="Proteomes" id="UP000184267"/>
    </source>
</evidence>
<evidence type="ECO:0000256" key="6">
    <source>
        <dbReference type="ARBA" id="ARBA00023204"/>
    </source>
</evidence>
<evidence type="ECO:0000256" key="3">
    <source>
        <dbReference type="ARBA" id="ARBA00022763"/>
    </source>
</evidence>
<dbReference type="Proteomes" id="UP000184267">
    <property type="component" value="Unassembled WGS sequence"/>
</dbReference>
<keyword evidence="5" id="KW-0238">DNA-binding</keyword>
<dbReference type="InterPro" id="IPR007860">
    <property type="entry name" value="DNA_mmatch_repair_MutS_con_dom"/>
</dbReference>
<keyword evidence="11" id="KW-1185">Reference proteome</keyword>